<keyword evidence="2" id="KW-0808">Transferase</keyword>
<sequence>MQAITTTRLRLEPVGPANAHDLWLVHNDDEVASWYDNAPPSIEEAQRRAEDMGDAWRLQGVHKWIAYARDTGDVVGRGGVARTPVDDDWGQLYTFLPDEPWVREAHQSRQPFVAHAHWLEVGWALRRTFWGQGYASELGKAGLAYAFDVLGMRAVVSCTIRHNARSRAVMERIGMKYAGEIRSRGLVEGTTEEQDDAPYAVCVLLRDEWIP</sequence>
<dbReference type="InterPro" id="IPR051531">
    <property type="entry name" value="N-acetyltransferase"/>
</dbReference>
<accession>A0ABV7YEP7</accession>
<evidence type="ECO:0000313" key="2">
    <source>
        <dbReference type="EMBL" id="MFC3763279.1"/>
    </source>
</evidence>
<dbReference type="SUPFAM" id="SSF55729">
    <property type="entry name" value="Acyl-CoA N-acyltransferases (Nat)"/>
    <property type="match status" value="1"/>
</dbReference>
<dbReference type="PANTHER" id="PTHR43792:SF1">
    <property type="entry name" value="N-ACETYLTRANSFERASE DOMAIN-CONTAINING PROTEIN"/>
    <property type="match status" value="1"/>
</dbReference>
<evidence type="ECO:0000259" key="1">
    <source>
        <dbReference type="PROSITE" id="PS51186"/>
    </source>
</evidence>
<keyword evidence="3" id="KW-1185">Reference proteome</keyword>
<dbReference type="PANTHER" id="PTHR43792">
    <property type="entry name" value="GNAT FAMILY, PUTATIVE (AFU_ORTHOLOGUE AFUA_3G00765)-RELATED-RELATED"/>
    <property type="match status" value="1"/>
</dbReference>
<dbReference type="GO" id="GO:0016746">
    <property type="term" value="F:acyltransferase activity"/>
    <property type="evidence" value="ECO:0007669"/>
    <property type="project" value="UniProtKB-KW"/>
</dbReference>
<dbReference type="Pfam" id="PF13302">
    <property type="entry name" value="Acetyltransf_3"/>
    <property type="match status" value="1"/>
</dbReference>
<keyword evidence="2" id="KW-0012">Acyltransferase</keyword>
<name>A0ABV7YEP7_9ACTN</name>
<dbReference type="Proteomes" id="UP001595699">
    <property type="component" value="Unassembled WGS sequence"/>
</dbReference>
<gene>
    <name evidence="2" type="ORF">ACFOUW_20725</name>
</gene>
<organism evidence="2 3">
    <name type="scientific">Tenggerimyces flavus</name>
    <dbReference type="NCBI Taxonomy" id="1708749"/>
    <lineage>
        <taxon>Bacteria</taxon>
        <taxon>Bacillati</taxon>
        <taxon>Actinomycetota</taxon>
        <taxon>Actinomycetes</taxon>
        <taxon>Propionibacteriales</taxon>
        <taxon>Nocardioidaceae</taxon>
        <taxon>Tenggerimyces</taxon>
    </lineage>
</organism>
<comment type="caution">
    <text evidence="2">The sequence shown here is derived from an EMBL/GenBank/DDBJ whole genome shotgun (WGS) entry which is preliminary data.</text>
</comment>
<dbReference type="Gene3D" id="3.40.630.30">
    <property type="match status" value="1"/>
</dbReference>
<dbReference type="PROSITE" id="PS51186">
    <property type="entry name" value="GNAT"/>
    <property type="match status" value="1"/>
</dbReference>
<dbReference type="InterPro" id="IPR000182">
    <property type="entry name" value="GNAT_dom"/>
</dbReference>
<dbReference type="RefSeq" id="WP_205119653.1">
    <property type="nucleotide sequence ID" value="NZ_JAFBCM010000001.1"/>
</dbReference>
<dbReference type="EMBL" id="JBHRZH010000017">
    <property type="protein sequence ID" value="MFC3763279.1"/>
    <property type="molecule type" value="Genomic_DNA"/>
</dbReference>
<evidence type="ECO:0000313" key="3">
    <source>
        <dbReference type="Proteomes" id="UP001595699"/>
    </source>
</evidence>
<dbReference type="EC" id="2.3.-.-" evidence="2"/>
<feature type="domain" description="N-acetyltransferase" evidence="1">
    <location>
        <begin position="9"/>
        <end position="198"/>
    </location>
</feature>
<dbReference type="InterPro" id="IPR016181">
    <property type="entry name" value="Acyl_CoA_acyltransferase"/>
</dbReference>
<proteinExistence type="predicted"/>
<reference evidence="3" key="1">
    <citation type="journal article" date="2019" name="Int. J. Syst. Evol. Microbiol.">
        <title>The Global Catalogue of Microorganisms (GCM) 10K type strain sequencing project: providing services to taxonomists for standard genome sequencing and annotation.</title>
        <authorList>
            <consortium name="The Broad Institute Genomics Platform"/>
            <consortium name="The Broad Institute Genome Sequencing Center for Infectious Disease"/>
            <person name="Wu L."/>
            <person name="Ma J."/>
        </authorList>
    </citation>
    <scope>NUCLEOTIDE SEQUENCE [LARGE SCALE GENOMIC DNA]</scope>
    <source>
        <strain evidence="3">CGMCC 4.7241</strain>
    </source>
</reference>
<protein>
    <submittedName>
        <fullName evidence="2">GNAT family N-acetyltransferase</fullName>
        <ecNumber evidence="2">2.3.-.-</ecNumber>
    </submittedName>
</protein>